<evidence type="ECO:0000256" key="5">
    <source>
        <dbReference type="SAM" id="MobiDB-lite"/>
    </source>
</evidence>
<dbReference type="SUPFAM" id="SSF46785">
    <property type="entry name" value="Winged helix' DNA-binding domain"/>
    <property type="match status" value="1"/>
</dbReference>
<evidence type="ECO:0000256" key="1">
    <source>
        <dbReference type="ARBA" id="ARBA00009437"/>
    </source>
</evidence>
<gene>
    <name evidence="7" type="ORF">V1633_15105</name>
</gene>
<dbReference type="PANTHER" id="PTHR30346">
    <property type="entry name" value="TRANSCRIPTIONAL DUAL REGULATOR HCAR-RELATED"/>
    <property type="match status" value="1"/>
</dbReference>
<dbReference type="Gene3D" id="3.40.190.10">
    <property type="entry name" value="Periplasmic binding protein-like II"/>
    <property type="match status" value="2"/>
</dbReference>
<comment type="similarity">
    <text evidence="1">Belongs to the LysR transcriptional regulatory family.</text>
</comment>
<sequence>MDLDVRRLRVLHEVALRGGVTAAAAALHVTPSAVSQQLAQLAREAGYPLVERSGRGVVLTSAGQLLAMHAERILGAVEQAVTGLAVAHQRVAGIVRVGSFPSAAGALVAPAAARAMAAHPELDVRVSEAEDQQSRLDLRSATLDIAVLQEYDHVPGVATAELERHPVATDPMHLITPVGWGRRTGRLADLADVPWVASAEDTPCGRSTLRACHLAGFEPDIRHRAIDFALTLDLVAAGLGAALVPGMALRNVPAEVHTEPLVRPVTGRRIFAVTRPSGDGPVHPAIAAVLTALAQVRPPADRPSTSPPRDGGRLGSGVRPTGEHGYRLDTYPV</sequence>
<evidence type="ECO:0000259" key="6">
    <source>
        <dbReference type="PROSITE" id="PS50931"/>
    </source>
</evidence>
<accession>A0ABU7RTK2</accession>
<evidence type="ECO:0000313" key="8">
    <source>
        <dbReference type="Proteomes" id="UP001332243"/>
    </source>
</evidence>
<dbReference type="InterPro" id="IPR000847">
    <property type="entry name" value="LysR_HTH_N"/>
</dbReference>
<dbReference type="Pfam" id="PF00126">
    <property type="entry name" value="HTH_1"/>
    <property type="match status" value="1"/>
</dbReference>
<dbReference type="RefSeq" id="WP_331214936.1">
    <property type="nucleotide sequence ID" value="NZ_JAZGQK010000012.1"/>
</dbReference>
<evidence type="ECO:0000256" key="2">
    <source>
        <dbReference type="ARBA" id="ARBA00023015"/>
    </source>
</evidence>
<comment type="caution">
    <text evidence="7">The sequence shown here is derived from an EMBL/GenBank/DDBJ whole genome shotgun (WGS) entry which is preliminary data.</text>
</comment>
<name>A0ABU7RTK2_9ACTN</name>
<keyword evidence="4" id="KW-0804">Transcription</keyword>
<protein>
    <submittedName>
        <fullName evidence="7">LysR family transcriptional regulator</fullName>
    </submittedName>
</protein>
<feature type="domain" description="HTH lysR-type" evidence="6">
    <location>
        <begin position="1"/>
        <end position="60"/>
    </location>
</feature>
<dbReference type="InterPro" id="IPR005119">
    <property type="entry name" value="LysR_subst-bd"/>
</dbReference>
<dbReference type="EMBL" id="JAZGQK010000012">
    <property type="protein sequence ID" value="MEE6259816.1"/>
    <property type="molecule type" value="Genomic_DNA"/>
</dbReference>
<dbReference type="PANTHER" id="PTHR30346:SF29">
    <property type="entry name" value="LYSR SUBSTRATE-BINDING"/>
    <property type="match status" value="1"/>
</dbReference>
<evidence type="ECO:0000256" key="4">
    <source>
        <dbReference type="ARBA" id="ARBA00023163"/>
    </source>
</evidence>
<dbReference type="InterPro" id="IPR036388">
    <property type="entry name" value="WH-like_DNA-bd_sf"/>
</dbReference>
<keyword evidence="8" id="KW-1185">Reference proteome</keyword>
<keyword evidence="2" id="KW-0805">Transcription regulation</keyword>
<dbReference type="Proteomes" id="UP001332243">
    <property type="component" value="Unassembled WGS sequence"/>
</dbReference>
<keyword evidence="3" id="KW-0238">DNA-binding</keyword>
<evidence type="ECO:0000256" key="3">
    <source>
        <dbReference type="ARBA" id="ARBA00023125"/>
    </source>
</evidence>
<evidence type="ECO:0000313" key="7">
    <source>
        <dbReference type="EMBL" id="MEE6259816.1"/>
    </source>
</evidence>
<feature type="region of interest" description="Disordered" evidence="5">
    <location>
        <begin position="296"/>
        <end position="333"/>
    </location>
</feature>
<organism evidence="7 8">
    <name type="scientific">Plantactinospora sonchi</name>
    <dbReference type="NCBI Taxonomy" id="1544735"/>
    <lineage>
        <taxon>Bacteria</taxon>
        <taxon>Bacillati</taxon>
        <taxon>Actinomycetota</taxon>
        <taxon>Actinomycetes</taxon>
        <taxon>Micromonosporales</taxon>
        <taxon>Micromonosporaceae</taxon>
        <taxon>Plantactinospora</taxon>
    </lineage>
</organism>
<dbReference type="InterPro" id="IPR036390">
    <property type="entry name" value="WH_DNA-bd_sf"/>
</dbReference>
<dbReference type="SUPFAM" id="SSF53850">
    <property type="entry name" value="Periplasmic binding protein-like II"/>
    <property type="match status" value="1"/>
</dbReference>
<dbReference type="Pfam" id="PF03466">
    <property type="entry name" value="LysR_substrate"/>
    <property type="match status" value="1"/>
</dbReference>
<dbReference type="Gene3D" id="1.10.10.10">
    <property type="entry name" value="Winged helix-like DNA-binding domain superfamily/Winged helix DNA-binding domain"/>
    <property type="match status" value="1"/>
</dbReference>
<proteinExistence type="inferred from homology"/>
<dbReference type="PROSITE" id="PS50931">
    <property type="entry name" value="HTH_LYSR"/>
    <property type="match status" value="1"/>
</dbReference>
<reference evidence="7 8" key="1">
    <citation type="submission" date="2024-01" db="EMBL/GenBank/DDBJ databases">
        <title>Genome insights into Plantactinospora sonchi sp. nov.</title>
        <authorList>
            <person name="Wang L."/>
        </authorList>
    </citation>
    <scope>NUCLEOTIDE SEQUENCE [LARGE SCALE GENOMIC DNA]</scope>
    <source>
        <strain evidence="7 8">NEAU-QY2</strain>
    </source>
</reference>